<accession>A0A367G4D6</accession>
<evidence type="ECO:0000256" key="1">
    <source>
        <dbReference type="SAM" id="MobiDB-lite"/>
    </source>
</evidence>
<name>A0A367G4D6_9FIRM</name>
<protein>
    <recommendedName>
        <fullName evidence="4">Phage protein, HK97 gp10 family</fullName>
    </recommendedName>
</protein>
<dbReference type="AlphaFoldDB" id="A0A367G4D6"/>
<gene>
    <name evidence="2" type="ORF">C4886_05275</name>
</gene>
<dbReference type="RefSeq" id="WP_110103762.1">
    <property type="nucleotide sequence ID" value="NZ_PSQG01000006.1"/>
</dbReference>
<evidence type="ECO:0000313" key="2">
    <source>
        <dbReference type="EMBL" id="RCH44864.1"/>
    </source>
</evidence>
<dbReference type="NCBIfam" id="TIGR01725">
    <property type="entry name" value="phge_HK97_gp10"/>
    <property type="match status" value="1"/>
</dbReference>
<comment type="caution">
    <text evidence="2">The sequence shown here is derived from an EMBL/GenBank/DDBJ whole genome shotgun (WGS) entry which is preliminary data.</text>
</comment>
<evidence type="ECO:0000313" key="3">
    <source>
        <dbReference type="Proteomes" id="UP000253208"/>
    </source>
</evidence>
<organism evidence="2 3">
    <name type="scientific">Blautia obeum</name>
    <dbReference type="NCBI Taxonomy" id="40520"/>
    <lineage>
        <taxon>Bacteria</taxon>
        <taxon>Bacillati</taxon>
        <taxon>Bacillota</taxon>
        <taxon>Clostridia</taxon>
        <taxon>Lachnospirales</taxon>
        <taxon>Lachnospiraceae</taxon>
        <taxon>Blautia</taxon>
    </lineage>
</organism>
<sequence length="139" mass="14915">MSVPDISVEVAKKVTAIGQEMKSRATRGSRALKNAELQVLRGQRGGRSYKKSFKKSSYTASAPGEPPAVRSGKLRSSFRPVAGSSGGALSVKVAIETDTHYAGYLEHGTSKMAARPYVEKIKQKAEPEIKSIFGAPYNV</sequence>
<proteinExistence type="predicted"/>
<feature type="region of interest" description="Disordered" evidence="1">
    <location>
        <begin position="43"/>
        <end position="86"/>
    </location>
</feature>
<dbReference type="EMBL" id="PSQG01000006">
    <property type="protein sequence ID" value="RCH44864.1"/>
    <property type="molecule type" value="Genomic_DNA"/>
</dbReference>
<evidence type="ECO:0008006" key="4">
    <source>
        <dbReference type="Google" id="ProtNLM"/>
    </source>
</evidence>
<reference evidence="2 3" key="1">
    <citation type="submission" date="2018-02" db="EMBL/GenBank/DDBJ databases">
        <title>Complete genome sequencing of Faecalibacterium prausnitzii strains isolated from the human gut.</title>
        <authorList>
            <person name="Fitzgerald B.C."/>
            <person name="Shkoporov A.N."/>
            <person name="Ross P.R."/>
            <person name="Hill C."/>
        </authorList>
    </citation>
    <scope>NUCLEOTIDE SEQUENCE [LARGE SCALE GENOMIC DNA]</scope>
    <source>
        <strain evidence="2 3">APC942/31-1</strain>
    </source>
</reference>
<dbReference type="InterPro" id="IPR010064">
    <property type="entry name" value="HK97-gp10_tail"/>
</dbReference>
<dbReference type="Proteomes" id="UP000253208">
    <property type="component" value="Unassembled WGS sequence"/>
</dbReference>